<comment type="caution">
    <text evidence="1">The sequence shown here is derived from an EMBL/GenBank/DDBJ whole genome shotgun (WGS) entry which is preliminary data.</text>
</comment>
<evidence type="ECO:0000313" key="1">
    <source>
        <dbReference type="EMBL" id="GAA3694933.1"/>
    </source>
</evidence>
<dbReference type="EMBL" id="BAAAYX010000002">
    <property type="protein sequence ID" value="GAA3694933.1"/>
    <property type="molecule type" value="Genomic_DNA"/>
</dbReference>
<protein>
    <submittedName>
        <fullName evidence="1">Uncharacterized protein</fullName>
    </submittedName>
</protein>
<proteinExistence type="predicted"/>
<name>A0ABP7CUS6_9ACTN</name>
<dbReference type="Proteomes" id="UP001500051">
    <property type="component" value="Unassembled WGS sequence"/>
</dbReference>
<keyword evidence="2" id="KW-1185">Reference proteome</keyword>
<gene>
    <name evidence="1" type="ORF">GCM10022204_08370</name>
</gene>
<organism evidence="1 2">
    <name type="scientific">Microlunatus aurantiacus</name>
    <dbReference type="NCBI Taxonomy" id="446786"/>
    <lineage>
        <taxon>Bacteria</taxon>
        <taxon>Bacillati</taxon>
        <taxon>Actinomycetota</taxon>
        <taxon>Actinomycetes</taxon>
        <taxon>Propionibacteriales</taxon>
        <taxon>Propionibacteriaceae</taxon>
        <taxon>Microlunatus</taxon>
    </lineage>
</organism>
<evidence type="ECO:0000313" key="2">
    <source>
        <dbReference type="Proteomes" id="UP001500051"/>
    </source>
</evidence>
<reference evidence="2" key="1">
    <citation type="journal article" date="2019" name="Int. J. Syst. Evol. Microbiol.">
        <title>The Global Catalogue of Microorganisms (GCM) 10K type strain sequencing project: providing services to taxonomists for standard genome sequencing and annotation.</title>
        <authorList>
            <consortium name="The Broad Institute Genomics Platform"/>
            <consortium name="The Broad Institute Genome Sequencing Center for Infectious Disease"/>
            <person name="Wu L."/>
            <person name="Ma J."/>
        </authorList>
    </citation>
    <scope>NUCLEOTIDE SEQUENCE [LARGE SCALE GENOMIC DNA]</scope>
    <source>
        <strain evidence="2">JCM 16548</strain>
    </source>
</reference>
<accession>A0ABP7CUS6</accession>
<sequence>MSTAGGKKGELCPGHVSATRKLPARPAVSANLTEGKGDGKNIASFELSTLSGTEGAALRAAYAKDTTACATYRDASKLYVVRSAEGPTEVAGADEVLGRWAERIYYEKAHKKLAYARHYLVLRTGHVLTYVSYAFLTVDADPKAEDFSRTTELASVQLRKNATVFG</sequence>